<evidence type="ECO:0000256" key="2">
    <source>
        <dbReference type="ARBA" id="ARBA00022658"/>
    </source>
</evidence>
<feature type="domain" description="CNH" evidence="5">
    <location>
        <begin position="742"/>
        <end position="1055"/>
    </location>
</feature>
<evidence type="ECO:0000313" key="6">
    <source>
        <dbReference type="EMBL" id="GAA5817064.1"/>
    </source>
</evidence>
<name>A0ABP9ZDB9_9FUNG</name>
<dbReference type="SMART" id="SM00036">
    <property type="entry name" value="CNH"/>
    <property type="match status" value="1"/>
</dbReference>
<dbReference type="Pfam" id="PF00780">
    <property type="entry name" value="CNH"/>
    <property type="match status" value="1"/>
</dbReference>
<dbReference type="InterPro" id="IPR041675">
    <property type="entry name" value="PH_5"/>
</dbReference>
<keyword evidence="7" id="KW-1185">Reference proteome</keyword>
<dbReference type="CDD" id="cd00160">
    <property type="entry name" value="RhoGEF"/>
    <property type="match status" value="1"/>
</dbReference>
<evidence type="ECO:0000259" key="5">
    <source>
        <dbReference type="PROSITE" id="PS50219"/>
    </source>
</evidence>
<keyword evidence="1" id="KW-0597">Phosphoprotein</keyword>
<dbReference type="InterPro" id="IPR052233">
    <property type="entry name" value="Rho-type_GEFs"/>
</dbReference>
<dbReference type="PROSITE" id="PS50010">
    <property type="entry name" value="DH_2"/>
    <property type="match status" value="1"/>
</dbReference>
<comment type="caution">
    <text evidence="6">The sequence shown here is derived from an EMBL/GenBank/DDBJ whole genome shotgun (WGS) entry which is preliminary data.</text>
</comment>
<dbReference type="SMART" id="SM00325">
    <property type="entry name" value="RhoGEF"/>
    <property type="match status" value="1"/>
</dbReference>
<feature type="region of interest" description="Disordered" evidence="3">
    <location>
        <begin position="31"/>
        <end position="81"/>
    </location>
</feature>
<evidence type="ECO:0000256" key="1">
    <source>
        <dbReference type="ARBA" id="ARBA00022553"/>
    </source>
</evidence>
<dbReference type="PROSITE" id="PS50219">
    <property type="entry name" value="CNH"/>
    <property type="match status" value="1"/>
</dbReference>
<dbReference type="InterPro" id="IPR000219">
    <property type="entry name" value="DH_dom"/>
</dbReference>
<dbReference type="InterPro" id="IPR035899">
    <property type="entry name" value="DBL_dom_sf"/>
</dbReference>
<evidence type="ECO:0000259" key="4">
    <source>
        <dbReference type="PROSITE" id="PS50010"/>
    </source>
</evidence>
<evidence type="ECO:0000313" key="7">
    <source>
        <dbReference type="Proteomes" id="UP001473302"/>
    </source>
</evidence>
<dbReference type="Proteomes" id="UP001473302">
    <property type="component" value="Unassembled WGS sequence"/>
</dbReference>
<dbReference type="PANTHER" id="PTHR46572">
    <property type="entry name" value="RHO1 GDP-GTP EXCHANGE PROTEIN 1-RELATED"/>
    <property type="match status" value="1"/>
</dbReference>
<dbReference type="EMBL" id="BAABUK010000037">
    <property type="protein sequence ID" value="GAA5817064.1"/>
    <property type="molecule type" value="Genomic_DNA"/>
</dbReference>
<sequence length="1091" mass="124791">MSSNAEKDTYVLDTGLTELMRDVDTYIAELSQENTTPTRAYSLQQPQRGTPHTQTYRSHTIHRTHNPSSYQPPGTQSASSATLVEPSFQSYGRYNHSDYVNTYLSRTPQNTYDPPSRSSSASSRMGHAWADSHLSSPIVTQIPSTYAYLSVLGRAFLKRVRALENVRDLFCANEYPESFTGQEAIKMLTDLLEGIPEAYCILIANTLMRARLFEPVHYSQKSIIQDMVFNSPDEYYTLQEDMPENEVPAGILTSLLECYSNTCAPGQGGCYSPRCPNKFEVFESDFNVADPTISTLSRPPSSDQLLQTLTPSTTNTNTDTNSQLAWAQRVPKELLRSLSKREIARQEAINELIYSEQLYKNDLDTLVETIVNPLLAKSNIIPSATKREEFIKEVFGNCKELLEVSDALLKDLLALQRESEFVPMVGDTLIQHVAYFENPFSQYCPRVSLAEYLVKEEQRNNADFERFIVQVEKTKRMRRLPFRHFLLNPVTRMQRYPLLIEAVLKKTEREHPDHTYLTRCLYMVKKVASQSDTLAEVFKKRVQILEINDKITFKQGEFQNLQLTDPHRKLYYQGDIKRRSNGIEVTEKSDIRTFLFDHMLLMTKVRKSTSNAAAVAHPIEVYRVWRNPIPLQMLHVVTSDTVSHNASSTARSLLSNTTTGYLHVSSLSFPYGLVPLTFYHLGKRGGVYSFSCTLDERQKWVSAIEEAKSSMKKRTGEDVYEVITLDDTSFRTVAAANTSTKQGKVNCTVPFYTINNEAQIAVGTDTGVYFKSLHVPSTRKVLSCENVTQLAVLEKYHILLVLADKTLNAYPLDLLVSPTTNGKAPVKLGQELGQHIHFFQVGFCNNRDLVLFKKKKNTMSIFTCLEPLYDLRDRKNQKYITQKTGFLLSSRSNHSWFKKYKEFYVGAEASNVHFLKTKMLIVCERGFEIIDPENLSVGGRDIPDKGDPQFNFVHRQAESIKPLAMYRVHDKFLLCYNKFCFYVNNRNGSLVHRGPQKLPLLCEWEGNPENIVFQYPYIIAFDPQFIEIHHVDNGDLIQIIPGDQIRLTYFQTLNDTTVIQGCMTHTQRSEIQSIFYLKLNPQRSCNVRKFI</sequence>
<protein>
    <submittedName>
        <fullName evidence="6">Uncharacterized protein</fullName>
    </submittedName>
</protein>
<proteinExistence type="predicted"/>
<feature type="domain" description="DH" evidence="4">
    <location>
        <begin position="344"/>
        <end position="534"/>
    </location>
</feature>
<gene>
    <name evidence="6" type="ORF">MFLAVUS_010601</name>
</gene>
<evidence type="ECO:0000256" key="3">
    <source>
        <dbReference type="SAM" id="MobiDB-lite"/>
    </source>
</evidence>
<keyword evidence="2" id="KW-0344">Guanine-nucleotide releasing factor</keyword>
<dbReference type="Pfam" id="PF15405">
    <property type="entry name" value="PH_5"/>
    <property type="match status" value="1"/>
</dbReference>
<feature type="compositionally biased region" description="Polar residues" evidence="3">
    <location>
        <begin position="31"/>
        <end position="58"/>
    </location>
</feature>
<dbReference type="Gene3D" id="1.20.900.10">
    <property type="entry name" value="Dbl homology (DH) domain"/>
    <property type="match status" value="1"/>
</dbReference>
<dbReference type="InterPro" id="IPR011993">
    <property type="entry name" value="PH-like_dom_sf"/>
</dbReference>
<feature type="compositionally biased region" description="Polar residues" evidence="3">
    <location>
        <begin position="66"/>
        <end position="81"/>
    </location>
</feature>
<organism evidence="6 7">
    <name type="scientific">Mucor flavus</name>
    <dbReference type="NCBI Taxonomy" id="439312"/>
    <lineage>
        <taxon>Eukaryota</taxon>
        <taxon>Fungi</taxon>
        <taxon>Fungi incertae sedis</taxon>
        <taxon>Mucoromycota</taxon>
        <taxon>Mucoromycotina</taxon>
        <taxon>Mucoromycetes</taxon>
        <taxon>Mucorales</taxon>
        <taxon>Mucorineae</taxon>
        <taxon>Mucoraceae</taxon>
        <taxon>Mucor</taxon>
    </lineage>
</organism>
<feature type="region of interest" description="Disordered" evidence="3">
    <location>
        <begin position="105"/>
        <end position="124"/>
    </location>
</feature>
<dbReference type="SUPFAM" id="SSF50729">
    <property type="entry name" value="PH domain-like"/>
    <property type="match status" value="1"/>
</dbReference>
<dbReference type="InterPro" id="IPR001180">
    <property type="entry name" value="CNH_dom"/>
</dbReference>
<dbReference type="PANTHER" id="PTHR46572:SF1">
    <property type="entry name" value="RHO1 GUANINE NUCLEOTIDE EXCHANGE FACTOR TUS1"/>
    <property type="match status" value="1"/>
</dbReference>
<accession>A0ABP9ZDB9</accession>
<dbReference type="Pfam" id="PF00621">
    <property type="entry name" value="RhoGEF"/>
    <property type="match status" value="1"/>
</dbReference>
<reference evidence="6 7" key="1">
    <citation type="submission" date="2024-04" db="EMBL/GenBank/DDBJ databases">
        <title>genome sequences of Mucor flavus KT1a and Helicostylum pulchrum KT1b strains isolated from the surface of a dry-aged beef.</title>
        <authorList>
            <person name="Toyotome T."/>
            <person name="Hosono M."/>
            <person name="Torimaru M."/>
            <person name="Fukuda K."/>
            <person name="Mikami N."/>
        </authorList>
    </citation>
    <scope>NUCLEOTIDE SEQUENCE [LARGE SCALE GENOMIC DNA]</scope>
    <source>
        <strain evidence="6 7">KT1a</strain>
    </source>
</reference>
<dbReference type="Gene3D" id="2.30.29.30">
    <property type="entry name" value="Pleckstrin-homology domain (PH domain)/Phosphotyrosine-binding domain (PTB)"/>
    <property type="match status" value="1"/>
</dbReference>
<dbReference type="SUPFAM" id="SSF48065">
    <property type="entry name" value="DBL homology domain (DH-domain)"/>
    <property type="match status" value="1"/>
</dbReference>